<organism evidence="1 3">
    <name type="scientific">Medicago truncatula</name>
    <name type="common">Barrel medic</name>
    <name type="synonym">Medicago tribuloides</name>
    <dbReference type="NCBI Taxonomy" id="3880"/>
    <lineage>
        <taxon>Eukaryota</taxon>
        <taxon>Viridiplantae</taxon>
        <taxon>Streptophyta</taxon>
        <taxon>Embryophyta</taxon>
        <taxon>Tracheophyta</taxon>
        <taxon>Spermatophyta</taxon>
        <taxon>Magnoliopsida</taxon>
        <taxon>eudicotyledons</taxon>
        <taxon>Gunneridae</taxon>
        <taxon>Pentapetalae</taxon>
        <taxon>rosids</taxon>
        <taxon>fabids</taxon>
        <taxon>Fabales</taxon>
        <taxon>Fabaceae</taxon>
        <taxon>Papilionoideae</taxon>
        <taxon>50 kb inversion clade</taxon>
        <taxon>NPAAA clade</taxon>
        <taxon>Hologalegina</taxon>
        <taxon>IRL clade</taxon>
        <taxon>Trifolieae</taxon>
        <taxon>Medicago</taxon>
    </lineage>
</organism>
<dbReference type="HOGENOM" id="CLU_082252_1_1_1"/>
<reference evidence="1 3" key="1">
    <citation type="journal article" date="2011" name="Nature">
        <title>The Medicago genome provides insight into the evolution of rhizobial symbioses.</title>
        <authorList>
            <person name="Young N.D."/>
            <person name="Debelle F."/>
            <person name="Oldroyd G.E."/>
            <person name="Geurts R."/>
            <person name="Cannon S.B."/>
            <person name="Udvardi M.K."/>
            <person name="Benedito V.A."/>
            <person name="Mayer K.F."/>
            <person name="Gouzy J."/>
            <person name="Schoof H."/>
            <person name="Van de Peer Y."/>
            <person name="Proost S."/>
            <person name="Cook D.R."/>
            <person name="Meyers B.C."/>
            <person name="Spannagl M."/>
            <person name="Cheung F."/>
            <person name="De Mita S."/>
            <person name="Krishnakumar V."/>
            <person name="Gundlach H."/>
            <person name="Zhou S."/>
            <person name="Mudge J."/>
            <person name="Bharti A.K."/>
            <person name="Murray J.D."/>
            <person name="Naoumkina M.A."/>
            <person name="Rosen B."/>
            <person name="Silverstein K.A."/>
            <person name="Tang H."/>
            <person name="Rombauts S."/>
            <person name="Zhao P.X."/>
            <person name="Zhou P."/>
            <person name="Barbe V."/>
            <person name="Bardou P."/>
            <person name="Bechner M."/>
            <person name="Bellec A."/>
            <person name="Berger A."/>
            <person name="Berges H."/>
            <person name="Bidwell S."/>
            <person name="Bisseling T."/>
            <person name="Choisne N."/>
            <person name="Couloux A."/>
            <person name="Denny R."/>
            <person name="Deshpande S."/>
            <person name="Dai X."/>
            <person name="Doyle J.J."/>
            <person name="Dudez A.M."/>
            <person name="Farmer A.D."/>
            <person name="Fouteau S."/>
            <person name="Franken C."/>
            <person name="Gibelin C."/>
            <person name="Gish J."/>
            <person name="Goldstein S."/>
            <person name="Gonzalez A.J."/>
            <person name="Green P.J."/>
            <person name="Hallab A."/>
            <person name="Hartog M."/>
            <person name="Hua A."/>
            <person name="Humphray S.J."/>
            <person name="Jeong D.H."/>
            <person name="Jing Y."/>
            <person name="Jocker A."/>
            <person name="Kenton S.M."/>
            <person name="Kim D.J."/>
            <person name="Klee K."/>
            <person name="Lai H."/>
            <person name="Lang C."/>
            <person name="Lin S."/>
            <person name="Macmil S.L."/>
            <person name="Magdelenat G."/>
            <person name="Matthews L."/>
            <person name="McCorrison J."/>
            <person name="Monaghan E.L."/>
            <person name="Mun J.H."/>
            <person name="Najar F.Z."/>
            <person name="Nicholson C."/>
            <person name="Noirot C."/>
            <person name="O'Bleness M."/>
            <person name="Paule C.R."/>
            <person name="Poulain J."/>
            <person name="Prion F."/>
            <person name="Qin B."/>
            <person name="Qu C."/>
            <person name="Retzel E.F."/>
            <person name="Riddle C."/>
            <person name="Sallet E."/>
            <person name="Samain S."/>
            <person name="Samson N."/>
            <person name="Sanders I."/>
            <person name="Saurat O."/>
            <person name="Scarpelli C."/>
            <person name="Schiex T."/>
            <person name="Segurens B."/>
            <person name="Severin A.J."/>
            <person name="Sherrier D.J."/>
            <person name="Shi R."/>
            <person name="Sims S."/>
            <person name="Singer S.R."/>
            <person name="Sinharoy S."/>
            <person name="Sterck L."/>
            <person name="Viollet A."/>
            <person name="Wang B.B."/>
            <person name="Wang K."/>
            <person name="Wang M."/>
            <person name="Wang X."/>
            <person name="Warfsmann J."/>
            <person name="Weissenbach J."/>
            <person name="White D.D."/>
            <person name="White J.D."/>
            <person name="Wiley G.B."/>
            <person name="Wincker P."/>
            <person name="Xing Y."/>
            <person name="Yang L."/>
            <person name="Yao Z."/>
            <person name="Ying F."/>
            <person name="Zhai J."/>
            <person name="Zhou L."/>
            <person name="Zuber A."/>
            <person name="Denarie J."/>
            <person name="Dixon R.A."/>
            <person name="May G.D."/>
            <person name="Schwartz D.C."/>
            <person name="Rogers J."/>
            <person name="Quetier F."/>
            <person name="Town C.D."/>
            <person name="Roe B.A."/>
        </authorList>
    </citation>
    <scope>NUCLEOTIDE SEQUENCE [LARGE SCALE GENOMIC DNA]</scope>
    <source>
        <strain evidence="1">A17</strain>
        <strain evidence="2 3">cv. Jemalong A17</strain>
    </source>
</reference>
<evidence type="ECO:0000313" key="2">
    <source>
        <dbReference type="EnsemblPlants" id="KEH29197"/>
    </source>
</evidence>
<keyword evidence="3" id="KW-1185">Reference proteome</keyword>
<name>A0A072UHP0_MEDTR</name>
<dbReference type="EnsemblPlants" id="KEH29197">
    <property type="protein sequence ID" value="KEH29197"/>
    <property type="gene ID" value="MTR_4g028790"/>
</dbReference>
<accession>A0A072UHP0</accession>
<gene>
    <name evidence="1" type="ordered locus">MTR_4g028790</name>
</gene>
<dbReference type="EMBL" id="CM001220">
    <property type="protein sequence ID" value="KEH29197.1"/>
    <property type="molecule type" value="Genomic_DNA"/>
</dbReference>
<protein>
    <submittedName>
        <fullName evidence="1 2">Uncharacterized protein</fullName>
    </submittedName>
</protein>
<evidence type="ECO:0000313" key="1">
    <source>
        <dbReference type="EMBL" id="KEH29197.1"/>
    </source>
</evidence>
<reference evidence="1 3" key="2">
    <citation type="journal article" date="2014" name="BMC Genomics">
        <title>An improved genome release (version Mt4.0) for the model legume Medicago truncatula.</title>
        <authorList>
            <person name="Tang H."/>
            <person name="Krishnakumar V."/>
            <person name="Bidwell S."/>
            <person name="Rosen B."/>
            <person name="Chan A."/>
            <person name="Zhou S."/>
            <person name="Gentzbittel L."/>
            <person name="Childs K.L."/>
            <person name="Yandell M."/>
            <person name="Gundlach H."/>
            <person name="Mayer K.F."/>
            <person name="Schwartz D.C."/>
            <person name="Town C.D."/>
        </authorList>
    </citation>
    <scope>GENOME REANNOTATION</scope>
    <source>
        <strain evidence="1">A17</strain>
        <strain evidence="2 3">cv. Jemalong A17</strain>
    </source>
</reference>
<dbReference type="AlphaFoldDB" id="A0A072UHP0"/>
<sequence length="137" mass="15725">MYRLGWGEEGGAWSWRMRLFVWEGEMLEDMLLFLHNVILQVEKDDKWLWTLETSNVFSVRSAYRFLIDHPLFDSPLFRDMLPTKDNLHHRGVLGHDSSWLGISAVVPAQVSAHFNRFSISGGIAKKRAQSLTSYGGG</sequence>
<evidence type="ECO:0000313" key="3">
    <source>
        <dbReference type="Proteomes" id="UP000002051"/>
    </source>
</evidence>
<reference evidence="2" key="3">
    <citation type="submission" date="2015-04" db="UniProtKB">
        <authorList>
            <consortium name="EnsemblPlants"/>
        </authorList>
    </citation>
    <scope>IDENTIFICATION</scope>
    <source>
        <strain evidence="2">cv. Jemalong A17</strain>
    </source>
</reference>
<dbReference type="Proteomes" id="UP000002051">
    <property type="component" value="Chromosome 4"/>
</dbReference>
<proteinExistence type="predicted"/>